<dbReference type="SUPFAM" id="SSF55326">
    <property type="entry name" value="PurM N-terminal domain-like"/>
    <property type="match status" value="1"/>
</dbReference>
<name>A0A084J811_9CLOT</name>
<dbReference type="STRING" id="318464.IO99_16690"/>
<proteinExistence type="inferred from homology"/>
<feature type="domain" description="PurM-like N-terminal" evidence="2">
    <location>
        <begin position="33"/>
        <end position="138"/>
    </location>
</feature>
<dbReference type="InterPro" id="IPR011854">
    <property type="entry name" value="HypE"/>
</dbReference>
<evidence type="ECO:0000256" key="1">
    <source>
        <dbReference type="ARBA" id="ARBA00006243"/>
    </source>
</evidence>
<dbReference type="InterPro" id="IPR036921">
    <property type="entry name" value="PurM-like_N_sf"/>
</dbReference>
<dbReference type="Proteomes" id="UP000028542">
    <property type="component" value="Unassembled WGS sequence"/>
</dbReference>
<dbReference type="Pfam" id="PF00586">
    <property type="entry name" value="AIRS"/>
    <property type="match status" value="1"/>
</dbReference>
<dbReference type="PANTHER" id="PTHR30303:SF4">
    <property type="entry name" value="HYDROGENASE EXPRESSION_FORMATION PROTEIN HYPE"/>
    <property type="match status" value="1"/>
</dbReference>
<reference evidence="4 5" key="1">
    <citation type="submission" date="2014-07" db="EMBL/GenBank/DDBJ databases">
        <title>Draft genome of Clostridium sulfidigenes 113A isolated from sediments associated with methane hydrate from Krishna Godavari basin.</title>
        <authorList>
            <person name="Honkalas V.S."/>
            <person name="Dabir A.P."/>
            <person name="Arora P."/>
            <person name="Dhakephalkar P.K."/>
        </authorList>
    </citation>
    <scope>NUCLEOTIDE SEQUENCE [LARGE SCALE GENOMIC DNA]</scope>
    <source>
        <strain evidence="4 5">113A</strain>
    </source>
</reference>
<gene>
    <name evidence="4" type="ORF">IO99_16690</name>
</gene>
<accession>A0A084J811</accession>
<comment type="caution">
    <text evidence="4">The sequence shown here is derived from an EMBL/GenBank/DDBJ whole genome shotgun (WGS) entry which is preliminary data.</text>
</comment>
<dbReference type="SUPFAM" id="SSF56042">
    <property type="entry name" value="PurM C-terminal domain-like"/>
    <property type="match status" value="1"/>
</dbReference>
<dbReference type="AlphaFoldDB" id="A0A084J811"/>
<dbReference type="InterPro" id="IPR016188">
    <property type="entry name" value="PurM-like_N"/>
</dbReference>
<dbReference type="CDD" id="cd06061">
    <property type="entry name" value="PurM-like1"/>
    <property type="match status" value="1"/>
</dbReference>
<dbReference type="Gene3D" id="3.30.1330.10">
    <property type="entry name" value="PurM-like, N-terminal domain"/>
    <property type="match status" value="1"/>
</dbReference>
<dbReference type="PIRSF" id="PIRSF005644">
    <property type="entry name" value="Hdrgns_mtr_HypE"/>
    <property type="match status" value="1"/>
</dbReference>
<dbReference type="RefSeq" id="WP_035135232.1">
    <property type="nucleotide sequence ID" value="NZ_JPMD01000045.1"/>
</dbReference>
<organism evidence="4 5">
    <name type="scientific">Clostridium sulfidigenes</name>
    <dbReference type="NCBI Taxonomy" id="318464"/>
    <lineage>
        <taxon>Bacteria</taxon>
        <taxon>Bacillati</taxon>
        <taxon>Bacillota</taxon>
        <taxon>Clostridia</taxon>
        <taxon>Eubacteriales</taxon>
        <taxon>Clostridiaceae</taxon>
        <taxon>Clostridium</taxon>
    </lineage>
</organism>
<comment type="similarity">
    <text evidence="1">Belongs to the HypE family.</text>
</comment>
<dbReference type="InterPro" id="IPR036676">
    <property type="entry name" value="PurM-like_C_sf"/>
</dbReference>
<dbReference type="GO" id="GO:0051604">
    <property type="term" value="P:protein maturation"/>
    <property type="evidence" value="ECO:0007669"/>
    <property type="project" value="TreeGrafter"/>
</dbReference>
<dbReference type="EMBL" id="JPMD01000045">
    <property type="protein sequence ID" value="KEZ85095.1"/>
    <property type="molecule type" value="Genomic_DNA"/>
</dbReference>
<evidence type="ECO:0000313" key="4">
    <source>
        <dbReference type="EMBL" id="KEZ85095.1"/>
    </source>
</evidence>
<dbReference type="Pfam" id="PF02769">
    <property type="entry name" value="AIRS_C"/>
    <property type="match status" value="1"/>
</dbReference>
<evidence type="ECO:0000259" key="2">
    <source>
        <dbReference type="Pfam" id="PF00586"/>
    </source>
</evidence>
<feature type="domain" description="PurM-like C-terminal" evidence="3">
    <location>
        <begin position="151"/>
        <end position="306"/>
    </location>
</feature>
<dbReference type="InterPro" id="IPR010918">
    <property type="entry name" value="PurM-like_C_dom"/>
</dbReference>
<dbReference type="PANTHER" id="PTHR30303">
    <property type="entry name" value="HYDROGENASE ISOENZYMES FORMATION PROTEIN HYPE"/>
    <property type="match status" value="1"/>
</dbReference>
<evidence type="ECO:0000259" key="3">
    <source>
        <dbReference type="Pfam" id="PF02769"/>
    </source>
</evidence>
<keyword evidence="5" id="KW-1185">Reference proteome</keyword>
<protein>
    <submittedName>
        <fullName evidence="4">AIR synthase</fullName>
    </submittedName>
</protein>
<dbReference type="eggNOG" id="COG0309">
    <property type="taxonomic scope" value="Bacteria"/>
</dbReference>
<dbReference type="Gene3D" id="3.90.650.10">
    <property type="entry name" value="PurM-like C-terminal domain"/>
    <property type="match status" value="1"/>
</dbReference>
<evidence type="ECO:0000313" key="5">
    <source>
        <dbReference type="Proteomes" id="UP000028542"/>
    </source>
</evidence>
<sequence>MRVGKLNWNELKYIIDNHKGKERKEVEVSNGIGEDCAIINFDSNQCVISTDPVTGADENIGKIAVNINCNDIASCGVEPLGILVTILAPPKTTIQELHDLMKEIHEEACKVNVQIIGGHTEITEAVNKIVVSCTAIGKSNVNSAISTSGAKVGDSIIVTKQLCLEGTSILVNDYEERCRSILTDEEIEEARGYVESISVVKEGKIGGIAKATSMHDITEGGVLGALWEVANASNVGFKVSKSKMPITEITRKVCKEFNIDPLRLISSGSMLITTDNPEKLLKSFDDNGIKATEIGEITKSKGIVIDDKEINEVTPPEADELFNIQ</sequence>